<dbReference type="PANTHER" id="PTHR18895:SF74">
    <property type="entry name" value="MTRF1L RELEASE FACTOR GLUTAMINE METHYLTRANSFERASE"/>
    <property type="match status" value="1"/>
</dbReference>
<dbReference type="InterPro" id="IPR022446">
    <property type="entry name" value="MeTrfrase_put"/>
</dbReference>
<reference evidence="7 8" key="1">
    <citation type="submission" date="2019-06" db="EMBL/GenBank/DDBJ databases">
        <authorList>
            <person name="Li F."/>
        </authorList>
    </citation>
    <scope>NUCLEOTIDE SEQUENCE [LARGE SCALE GENOMIC DNA]</scope>
    <source>
        <strain evidence="7 8">10F1D-1</strain>
    </source>
</reference>
<comment type="catalytic activity">
    <reaction evidence="5">
        <text>L-glutaminyl-[peptide chain release factor] + S-adenosyl-L-methionine = N(5)-methyl-L-glutaminyl-[peptide chain release factor] + S-adenosyl-L-homocysteine + H(+)</text>
        <dbReference type="Rhea" id="RHEA:42896"/>
        <dbReference type="Rhea" id="RHEA-COMP:10271"/>
        <dbReference type="Rhea" id="RHEA-COMP:10272"/>
        <dbReference type="ChEBI" id="CHEBI:15378"/>
        <dbReference type="ChEBI" id="CHEBI:30011"/>
        <dbReference type="ChEBI" id="CHEBI:57856"/>
        <dbReference type="ChEBI" id="CHEBI:59789"/>
        <dbReference type="ChEBI" id="CHEBI:61891"/>
        <dbReference type="EC" id="2.1.1.297"/>
    </reaction>
</comment>
<name>A0A506Y3E5_9MICO</name>
<keyword evidence="3" id="KW-0808">Transferase</keyword>
<dbReference type="RefSeq" id="WP_141163477.1">
    <property type="nucleotide sequence ID" value="NZ_VHQG01000002.1"/>
</dbReference>
<dbReference type="SUPFAM" id="SSF53335">
    <property type="entry name" value="S-adenosyl-L-methionine-dependent methyltransferases"/>
    <property type="match status" value="1"/>
</dbReference>
<comment type="caution">
    <text evidence="7">The sequence shown here is derived from an EMBL/GenBank/DDBJ whole genome shotgun (WGS) entry which is preliminary data.</text>
</comment>
<dbReference type="InterPro" id="IPR029063">
    <property type="entry name" value="SAM-dependent_MTases_sf"/>
</dbReference>
<protein>
    <recommendedName>
        <fullName evidence="1">peptide chain release factor N(5)-glutamine methyltransferase</fullName>
        <ecNumber evidence="1">2.1.1.297</ecNumber>
    </recommendedName>
</protein>
<dbReference type="GO" id="GO:0102559">
    <property type="term" value="F:peptide chain release factor N(5)-glutamine methyltransferase activity"/>
    <property type="evidence" value="ECO:0007669"/>
    <property type="project" value="UniProtKB-EC"/>
</dbReference>
<accession>A0A506Y3E5</accession>
<proteinExistence type="predicted"/>
<gene>
    <name evidence="7" type="ORF">FJ657_09915</name>
</gene>
<dbReference type="NCBIfam" id="TIGR00536">
    <property type="entry name" value="hemK_fam"/>
    <property type="match status" value="1"/>
</dbReference>
<evidence type="ECO:0000313" key="8">
    <source>
        <dbReference type="Proteomes" id="UP000316252"/>
    </source>
</evidence>
<evidence type="ECO:0000256" key="5">
    <source>
        <dbReference type="ARBA" id="ARBA00048391"/>
    </source>
</evidence>
<sequence>MTAPDSAWLAQTTQTLHAAGCLFAEEETALIAAEVDAARRDGIVARRAAGEPLELLIGWAEFRGLRIPVASGVFVPRLRSGALVDALAPLLRPADVVVELCCGAGAISAALAHEHPGLGLQLHLGDLDPAAIGCARRALAQVGVSPERAQVGDLFAAIPSALRGRVDAVVANAPYVPTAEIALMPSEAREHEAAAALDGGRDGLDLHRRILDEAPEWLVDDGLLLMETSRRQADADRDLFEAAGYTARVHRDAEVDGTIVVGRLRGSAAP</sequence>
<evidence type="ECO:0000313" key="7">
    <source>
        <dbReference type="EMBL" id="TPW76120.1"/>
    </source>
</evidence>
<dbReference type="Proteomes" id="UP000316252">
    <property type="component" value="Unassembled WGS sequence"/>
</dbReference>
<dbReference type="CDD" id="cd02440">
    <property type="entry name" value="AdoMet_MTases"/>
    <property type="match status" value="1"/>
</dbReference>
<evidence type="ECO:0000256" key="4">
    <source>
        <dbReference type="ARBA" id="ARBA00022691"/>
    </source>
</evidence>
<feature type="domain" description="Methyltransferase small" evidence="6">
    <location>
        <begin position="83"/>
        <end position="184"/>
    </location>
</feature>
<evidence type="ECO:0000259" key="6">
    <source>
        <dbReference type="Pfam" id="PF05175"/>
    </source>
</evidence>
<keyword evidence="2" id="KW-0489">Methyltransferase</keyword>
<dbReference type="Pfam" id="PF05175">
    <property type="entry name" value="MTS"/>
    <property type="match status" value="1"/>
</dbReference>
<dbReference type="AlphaFoldDB" id="A0A506Y3E5"/>
<evidence type="ECO:0000256" key="1">
    <source>
        <dbReference type="ARBA" id="ARBA00012771"/>
    </source>
</evidence>
<dbReference type="OrthoDB" id="9800643at2"/>
<keyword evidence="8" id="KW-1185">Reference proteome</keyword>
<dbReference type="PANTHER" id="PTHR18895">
    <property type="entry name" value="HEMK METHYLTRANSFERASE"/>
    <property type="match status" value="1"/>
</dbReference>
<dbReference type="NCBIfam" id="TIGR03704">
    <property type="entry name" value="PrmC_rel_meth"/>
    <property type="match status" value="1"/>
</dbReference>
<dbReference type="GO" id="GO:0032259">
    <property type="term" value="P:methylation"/>
    <property type="evidence" value="ECO:0007669"/>
    <property type="project" value="UniProtKB-KW"/>
</dbReference>
<dbReference type="EC" id="2.1.1.297" evidence="1"/>
<organism evidence="7 8">
    <name type="scientific">Schumannella soli</name>
    <dbReference type="NCBI Taxonomy" id="2590779"/>
    <lineage>
        <taxon>Bacteria</taxon>
        <taxon>Bacillati</taxon>
        <taxon>Actinomycetota</taxon>
        <taxon>Actinomycetes</taxon>
        <taxon>Micrococcales</taxon>
        <taxon>Microbacteriaceae</taxon>
        <taxon>Schumannella</taxon>
    </lineage>
</organism>
<evidence type="ECO:0000256" key="3">
    <source>
        <dbReference type="ARBA" id="ARBA00022679"/>
    </source>
</evidence>
<keyword evidence="4" id="KW-0949">S-adenosyl-L-methionine</keyword>
<evidence type="ECO:0000256" key="2">
    <source>
        <dbReference type="ARBA" id="ARBA00022603"/>
    </source>
</evidence>
<dbReference type="InterPro" id="IPR050320">
    <property type="entry name" value="N5-glutamine_MTase"/>
</dbReference>
<dbReference type="InterPro" id="IPR007848">
    <property type="entry name" value="Small_mtfrase_dom"/>
</dbReference>
<dbReference type="InterPro" id="IPR004556">
    <property type="entry name" value="HemK-like"/>
</dbReference>
<dbReference type="Gene3D" id="3.40.50.150">
    <property type="entry name" value="Vaccinia Virus protein VP39"/>
    <property type="match status" value="1"/>
</dbReference>
<dbReference type="EMBL" id="VHQG01000002">
    <property type="protein sequence ID" value="TPW76120.1"/>
    <property type="molecule type" value="Genomic_DNA"/>
</dbReference>